<evidence type="ECO:0000256" key="6">
    <source>
        <dbReference type="PROSITE-ProRule" id="PRU00278"/>
    </source>
</evidence>
<dbReference type="Gene3D" id="3.10.50.40">
    <property type="match status" value="1"/>
</dbReference>
<evidence type="ECO:0000256" key="2">
    <source>
        <dbReference type="ARBA" id="ARBA00013194"/>
    </source>
</evidence>
<accession>A0A1D8U192</accession>
<dbReference type="GO" id="GO:0003755">
    <property type="term" value="F:peptidyl-prolyl cis-trans isomerase activity"/>
    <property type="evidence" value="ECO:0007669"/>
    <property type="project" value="UniProtKB-KW"/>
</dbReference>
<dbReference type="PANTHER" id="PTHR47245">
    <property type="entry name" value="PEPTIDYLPROLYL ISOMERASE"/>
    <property type="match status" value="1"/>
</dbReference>
<dbReference type="InterPro" id="IPR050245">
    <property type="entry name" value="PrsA_foldase"/>
</dbReference>
<evidence type="ECO:0000256" key="5">
    <source>
        <dbReference type="ARBA" id="ARBA00023235"/>
    </source>
</evidence>
<dbReference type="EMBL" id="CP017599">
    <property type="protein sequence ID" value="AOX03662.1"/>
    <property type="molecule type" value="Genomic_DNA"/>
</dbReference>
<evidence type="ECO:0000256" key="4">
    <source>
        <dbReference type="ARBA" id="ARBA00023110"/>
    </source>
</evidence>
<keyword evidence="3" id="KW-0732">Signal</keyword>
<keyword evidence="5 6" id="KW-0413">Isomerase</keyword>
<dbReference type="Gene3D" id="1.10.4030.10">
    <property type="entry name" value="Porin chaperone SurA, peptide-binding domain"/>
    <property type="match status" value="1"/>
</dbReference>
<dbReference type="PROSITE" id="PS50198">
    <property type="entry name" value="PPIC_PPIASE_2"/>
    <property type="match status" value="1"/>
</dbReference>
<dbReference type="KEGG" id="mpro:BJP34_33330"/>
<sequence>MQSLITIDQEALFEHARLSCQIPTLLEGIVTCKIIESAAAEAGIQVEPEELQQAADDFRLVTELHNTDETWSWLQQHHLSLDDFEALIYTNTIADKVAQHLFNDQVESFFYEHQLDYAGVVMYQVVLEDEDLGWELFYSFKEGEISFHEIARQHIQDVSLRRSGGYRGILQRQQLKPEIAAAVFAATPPQILQPIVTSSGVHLILVEEIIQPQLDEQLHSEILSNLFSDWLKEQLEQMEIVAHL</sequence>
<dbReference type="RefSeq" id="WP_070396033.1">
    <property type="nucleotide sequence ID" value="NZ_CP017599.1"/>
</dbReference>
<dbReference type="InterPro" id="IPR046357">
    <property type="entry name" value="PPIase_dom_sf"/>
</dbReference>
<dbReference type="Pfam" id="PF00639">
    <property type="entry name" value="Rotamase"/>
    <property type="match status" value="1"/>
</dbReference>
<name>A0A1D8U192_9CYAN</name>
<evidence type="ECO:0000259" key="7">
    <source>
        <dbReference type="PROSITE" id="PS50198"/>
    </source>
</evidence>
<comment type="catalytic activity">
    <reaction evidence="1">
        <text>[protein]-peptidylproline (omega=180) = [protein]-peptidylproline (omega=0)</text>
        <dbReference type="Rhea" id="RHEA:16237"/>
        <dbReference type="Rhea" id="RHEA-COMP:10747"/>
        <dbReference type="Rhea" id="RHEA-COMP:10748"/>
        <dbReference type="ChEBI" id="CHEBI:83833"/>
        <dbReference type="ChEBI" id="CHEBI:83834"/>
        <dbReference type="EC" id="5.2.1.8"/>
    </reaction>
</comment>
<feature type="domain" description="PpiC" evidence="7">
    <location>
        <begin position="117"/>
        <end position="208"/>
    </location>
</feature>
<dbReference type="AlphaFoldDB" id="A0A1D8U192"/>
<dbReference type="SUPFAM" id="SSF109998">
    <property type="entry name" value="Triger factor/SurA peptide-binding domain-like"/>
    <property type="match status" value="1"/>
</dbReference>
<protein>
    <recommendedName>
        <fullName evidence="2">peptidylprolyl isomerase</fullName>
        <ecNumber evidence="2">5.2.1.8</ecNumber>
    </recommendedName>
</protein>
<dbReference type="PANTHER" id="PTHR47245:SF1">
    <property type="entry name" value="FOLDASE PROTEIN PRSA"/>
    <property type="match status" value="1"/>
</dbReference>
<evidence type="ECO:0000313" key="9">
    <source>
        <dbReference type="Proteomes" id="UP000177870"/>
    </source>
</evidence>
<dbReference type="InterPro" id="IPR000297">
    <property type="entry name" value="PPIase_PpiC"/>
</dbReference>
<evidence type="ECO:0000256" key="3">
    <source>
        <dbReference type="ARBA" id="ARBA00022729"/>
    </source>
</evidence>
<proteinExistence type="predicted"/>
<gene>
    <name evidence="8" type="ORF">BJP34_33330</name>
</gene>
<dbReference type="STRING" id="1458985.BJP34_33330"/>
<organism evidence="8 9">
    <name type="scientific">Moorena producens PAL-8-15-08-1</name>
    <dbReference type="NCBI Taxonomy" id="1458985"/>
    <lineage>
        <taxon>Bacteria</taxon>
        <taxon>Bacillati</taxon>
        <taxon>Cyanobacteriota</taxon>
        <taxon>Cyanophyceae</taxon>
        <taxon>Coleofasciculales</taxon>
        <taxon>Coleofasciculaceae</taxon>
        <taxon>Moorena</taxon>
    </lineage>
</organism>
<evidence type="ECO:0000256" key="1">
    <source>
        <dbReference type="ARBA" id="ARBA00000971"/>
    </source>
</evidence>
<dbReference type="InterPro" id="IPR027304">
    <property type="entry name" value="Trigger_fact/SurA_dom_sf"/>
</dbReference>
<dbReference type="Proteomes" id="UP000177870">
    <property type="component" value="Chromosome"/>
</dbReference>
<evidence type="ECO:0000313" key="8">
    <source>
        <dbReference type="EMBL" id="AOX03662.1"/>
    </source>
</evidence>
<dbReference type="EC" id="5.2.1.8" evidence="2"/>
<dbReference type="OrthoDB" id="530022at2"/>
<keyword evidence="4 6" id="KW-0697">Rotamase</keyword>
<reference evidence="9" key="1">
    <citation type="submission" date="2016-10" db="EMBL/GenBank/DDBJ databases">
        <title>Comparative genomics uncovers the prolific and rare metabolic potential of the cyanobacterial genus Moorea.</title>
        <authorList>
            <person name="Leao T."/>
            <person name="Castelao G."/>
            <person name="Korobeynikov A."/>
            <person name="Monroe E.A."/>
            <person name="Podell S."/>
            <person name="Glukhov E."/>
            <person name="Allen E."/>
            <person name="Gerwick W.H."/>
            <person name="Gerwick L."/>
        </authorList>
    </citation>
    <scope>NUCLEOTIDE SEQUENCE [LARGE SCALE GENOMIC DNA]</scope>
    <source>
        <strain evidence="9">PAL-8-15-08-1</strain>
    </source>
</reference>
<dbReference type="SUPFAM" id="SSF54534">
    <property type="entry name" value="FKBP-like"/>
    <property type="match status" value="1"/>
</dbReference>